<keyword evidence="3" id="KW-1133">Transmembrane helix</keyword>
<sequence>MPTPRSAAFAAAAAHTVASDGPVGFLRRLASIPAMLRDSLTGRYVGLGRGRLLLLALAGLYIVSPIDLLPEALLTLPGLADDALVGVWLAASLLALSDDYLVWRGRPVAGVTTVPGVVVR</sequence>
<dbReference type="EMBL" id="CAFBNF010000198">
    <property type="protein sequence ID" value="CAB4954067.1"/>
    <property type="molecule type" value="Genomic_DNA"/>
</dbReference>
<evidence type="ECO:0000256" key="1">
    <source>
        <dbReference type="ARBA" id="ARBA00004127"/>
    </source>
</evidence>
<accession>A0A6J7QR72</accession>
<gene>
    <name evidence="6" type="ORF">UFOPK3773_01577</name>
    <name evidence="7" type="ORF">UFOPK3992_01620</name>
</gene>
<dbReference type="EMBL" id="CAFBOZ010000268">
    <property type="protein sequence ID" value="CAB5019435.1"/>
    <property type="molecule type" value="Genomic_DNA"/>
</dbReference>
<dbReference type="InterPro" id="IPR010652">
    <property type="entry name" value="DUF1232"/>
</dbReference>
<organism evidence="7">
    <name type="scientific">freshwater metagenome</name>
    <dbReference type="NCBI Taxonomy" id="449393"/>
    <lineage>
        <taxon>unclassified sequences</taxon>
        <taxon>metagenomes</taxon>
        <taxon>ecological metagenomes</taxon>
    </lineage>
</organism>
<evidence type="ECO:0000256" key="2">
    <source>
        <dbReference type="ARBA" id="ARBA00022692"/>
    </source>
</evidence>
<name>A0A6J7QR72_9ZZZZ</name>
<comment type="subcellular location">
    <subcellularLocation>
        <location evidence="1">Endomembrane system</location>
        <topology evidence="1">Multi-pass membrane protein</topology>
    </subcellularLocation>
</comment>
<evidence type="ECO:0000313" key="7">
    <source>
        <dbReference type="EMBL" id="CAB5019435.1"/>
    </source>
</evidence>
<evidence type="ECO:0000313" key="6">
    <source>
        <dbReference type="EMBL" id="CAB4954067.1"/>
    </source>
</evidence>
<keyword evidence="2" id="KW-0812">Transmembrane</keyword>
<protein>
    <submittedName>
        <fullName evidence="7">Unannotated protein</fullName>
    </submittedName>
</protein>
<dbReference type="GO" id="GO:0012505">
    <property type="term" value="C:endomembrane system"/>
    <property type="evidence" value="ECO:0007669"/>
    <property type="project" value="UniProtKB-SubCell"/>
</dbReference>
<reference evidence="7" key="1">
    <citation type="submission" date="2020-05" db="EMBL/GenBank/DDBJ databases">
        <authorList>
            <person name="Chiriac C."/>
            <person name="Salcher M."/>
            <person name="Ghai R."/>
            <person name="Kavagutti S V."/>
        </authorList>
    </citation>
    <scope>NUCLEOTIDE SEQUENCE</scope>
</reference>
<dbReference type="Pfam" id="PF06803">
    <property type="entry name" value="DUF1232"/>
    <property type="match status" value="1"/>
</dbReference>
<evidence type="ECO:0000259" key="5">
    <source>
        <dbReference type="Pfam" id="PF06803"/>
    </source>
</evidence>
<proteinExistence type="predicted"/>
<evidence type="ECO:0000256" key="3">
    <source>
        <dbReference type="ARBA" id="ARBA00022989"/>
    </source>
</evidence>
<evidence type="ECO:0000256" key="4">
    <source>
        <dbReference type="ARBA" id="ARBA00023136"/>
    </source>
</evidence>
<dbReference type="AlphaFoldDB" id="A0A6J7QR72"/>
<keyword evidence="4" id="KW-0472">Membrane</keyword>
<feature type="domain" description="DUF1232" evidence="5">
    <location>
        <begin position="52"/>
        <end position="86"/>
    </location>
</feature>